<dbReference type="CDD" id="cd01254">
    <property type="entry name" value="PH_PLD"/>
    <property type="match status" value="1"/>
</dbReference>
<dbReference type="FunFam" id="1.10.1650.10:FF:000001">
    <property type="entry name" value="Ribosomal protein L19"/>
    <property type="match status" value="1"/>
</dbReference>
<dbReference type="SUPFAM" id="SSF50729">
    <property type="entry name" value="PH domain-like"/>
    <property type="match status" value="1"/>
</dbReference>
<dbReference type="Pfam" id="PF25476">
    <property type="entry name" value="Ribosomal_L19e_C"/>
    <property type="match status" value="1"/>
</dbReference>
<dbReference type="InterPro" id="IPR011993">
    <property type="entry name" value="PH-like_dom_sf"/>
</dbReference>
<evidence type="ECO:0000259" key="6">
    <source>
        <dbReference type="PROSITE" id="PS50003"/>
    </source>
</evidence>
<reference evidence="7" key="1">
    <citation type="submission" date="2020-06" db="EMBL/GenBank/DDBJ databases">
        <authorList>
            <person name="Li T."/>
            <person name="Hu X."/>
            <person name="Zhang T."/>
            <person name="Song X."/>
            <person name="Zhang H."/>
            <person name="Dai N."/>
            <person name="Sheng W."/>
            <person name="Hou X."/>
            <person name="Wei L."/>
        </authorList>
    </citation>
    <scope>NUCLEOTIDE SEQUENCE</scope>
    <source>
        <strain evidence="7">G02</strain>
        <tissue evidence="7">Leaf</tissue>
    </source>
</reference>
<dbReference type="InterPro" id="IPR039547">
    <property type="entry name" value="Ribosomal_eL19"/>
</dbReference>
<evidence type="ECO:0000256" key="1">
    <source>
        <dbReference type="ARBA" id="ARBA00011082"/>
    </source>
</evidence>
<dbReference type="Gene3D" id="1.10.1650.10">
    <property type="match status" value="1"/>
</dbReference>
<dbReference type="HAMAP" id="MF_01475">
    <property type="entry name" value="Ribosomal_eL19"/>
    <property type="match status" value="1"/>
</dbReference>
<keyword evidence="3 4" id="KW-0687">Ribonucleoprotein</keyword>
<dbReference type="InterPro" id="IPR001849">
    <property type="entry name" value="PH_domain"/>
</dbReference>
<dbReference type="Gene3D" id="1.10.1200.240">
    <property type="match status" value="1"/>
</dbReference>
<accession>A0AAW2S8L9</accession>
<comment type="caution">
    <text evidence="7">The sequence shown here is derived from an EMBL/GenBank/DDBJ whole genome shotgun (WGS) entry which is preliminary data.</text>
</comment>
<dbReference type="SMART" id="SM01416">
    <property type="entry name" value="Ribosomal_L19e"/>
    <property type="match status" value="1"/>
</dbReference>
<proteinExistence type="inferred from homology"/>
<dbReference type="EMBL" id="JACGWJ010000011">
    <property type="protein sequence ID" value="KAL0388836.1"/>
    <property type="molecule type" value="Genomic_DNA"/>
</dbReference>
<dbReference type="GO" id="GO:0003735">
    <property type="term" value="F:structural constituent of ribosome"/>
    <property type="evidence" value="ECO:0007669"/>
    <property type="project" value="InterPro"/>
</dbReference>
<dbReference type="AlphaFoldDB" id="A0AAW2S8L9"/>
<dbReference type="InterPro" id="IPR000196">
    <property type="entry name" value="Ribosomal_eL19_dom"/>
</dbReference>
<dbReference type="PROSITE" id="PS50003">
    <property type="entry name" value="PH_DOMAIN"/>
    <property type="match status" value="1"/>
</dbReference>
<feature type="compositionally biased region" description="Low complexity" evidence="5">
    <location>
        <begin position="185"/>
        <end position="194"/>
    </location>
</feature>
<feature type="region of interest" description="Disordered" evidence="5">
    <location>
        <begin position="144"/>
        <end position="194"/>
    </location>
</feature>
<sequence>MVSLKLQKRLSASVLACGKGKVWLDPNEGSEISMANSRQNIRKLIKDGFIIRKPTKIHSRSRARRMKEAKRKGRHSGYGKRKGTREARLPTKVLWMRRMRVLRRLLRKYRESKKIDKHMYHDMYMKVKGNVFKNKRVLMESIHKSKAEKAREKTLSDQFEAKRAKNKASRERKIARREERLAQGPAEKAPAATPAPQSAGLIYMSAEQFMGGRAKYVQMQPEARPRGSPSTRSTYFSFHQQNFLEAECTRIFDELPEATIVQISRPDAADISPMMLTYTIEFQYKEFKWQLMKQASQVFYLHFALKKRKFIEEIHEKQEQVREWLQNLGIGDHAPVMPDDEEPDDEAVPSRNDEIAKNRDVPSSAALPIIRPALLRQHSMSDRARGAMQGYLNHFLSNIDIVNSEEVCKFLEVSKLSFSPEYGPKLKEDYIMVKHLPKILGNDDDERCCSCQWVSCCRDNWQKVWAVLKPGFLAFLKHPFDLKPLDIVVFDVLPASDGNGEGRVFLAKEVNDHNPLRHYFRVTCGTRSIKLRTKSNAKVKDWVAAINDAGLRPPEGWCHSHRFGSFAPPRGLTADGSQAQWFVDGRAAFKAIALAIEEAKSEVCTLTFAFSKFYHNG</sequence>
<dbReference type="FunFam" id="1.10.1200.240:FF:000001">
    <property type="entry name" value="Ribosomal protein L19"/>
    <property type="match status" value="1"/>
</dbReference>
<name>A0AAW2S8L9_SESRA</name>
<dbReference type="PROSITE" id="PS00526">
    <property type="entry name" value="RIBOSOMAL_L19E"/>
    <property type="match status" value="1"/>
</dbReference>
<evidence type="ECO:0000313" key="7">
    <source>
        <dbReference type="EMBL" id="KAL0388836.1"/>
    </source>
</evidence>
<dbReference type="InterPro" id="IPR057259">
    <property type="entry name" value="Ribosomal_L19e"/>
</dbReference>
<dbReference type="GO" id="GO:0022625">
    <property type="term" value="C:cytosolic large ribosomal subunit"/>
    <property type="evidence" value="ECO:0007669"/>
    <property type="project" value="InterPro"/>
</dbReference>
<dbReference type="PANTHER" id="PTHR10722">
    <property type="entry name" value="60S RIBOSOMAL PROTEIN L19"/>
    <property type="match status" value="1"/>
</dbReference>
<dbReference type="GO" id="GO:0003729">
    <property type="term" value="F:mRNA binding"/>
    <property type="evidence" value="ECO:0007669"/>
    <property type="project" value="UniProtKB-ARBA"/>
</dbReference>
<dbReference type="InterPro" id="IPR033935">
    <property type="entry name" value="Ribosomal_eL19_euk"/>
</dbReference>
<feature type="compositionally biased region" description="Basic and acidic residues" evidence="5">
    <location>
        <begin position="144"/>
        <end position="181"/>
    </location>
</feature>
<dbReference type="Gene3D" id="2.30.29.30">
    <property type="entry name" value="Pleckstrin-homology domain (PH domain)/Phosphotyrosine-binding domain (PTB)"/>
    <property type="match status" value="1"/>
</dbReference>
<reference evidence="7" key="2">
    <citation type="journal article" date="2024" name="Plant">
        <title>Genomic evolution and insights into agronomic trait innovations of Sesamum species.</title>
        <authorList>
            <person name="Miao H."/>
            <person name="Wang L."/>
            <person name="Qu L."/>
            <person name="Liu H."/>
            <person name="Sun Y."/>
            <person name="Le M."/>
            <person name="Wang Q."/>
            <person name="Wei S."/>
            <person name="Zheng Y."/>
            <person name="Lin W."/>
            <person name="Duan Y."/>
            <person name="Cao H."/>
            <person name="Xiong S."/>
            <person name="Wang X."/>
            <person name="Wei L."/>
            <person name="Li C."/>
            <person name="Ma Q."/>
            <person name="Ju M."/>
            <person name="Zhao R."/>
            <person name="Li G."/>
            <person name="Mu C."/>
            <person name="Tian Q."/>
            <person name="Mei H."/>
            <person name="Zhang T."/>
            <person name="Gao T."/>
            <person name="Zhang H."/>
        </authorList>
    </citation>
    <scope>NUCLEOTIDE SEQUENCE</scope>
    <source>
        <strain evidence="7">G02</strain>
    </source>
</reference>
<evidence type="ECO:0000256" key="3">
    <source>
        <dbReference type="ARBA" id="ARBA00023274"/>
    </source>
</evidence>
<dbReference type="GO" id="GO:0006412">
    <property type="term" value="P:translation"/>
    <property type="evidence" value="ECO:0007669"/>
    <property type="project" value="InterPro"/>
</dbReference>
<dbReference type="InterPro" id="IPR023638">
    <property type="entry name" value="Ribosomal_eL19_CS"/>
</dbReference>
<evidence type="ECO:0000256" key="4">
    <source>
        <dbReference type="RuleBase" id="RU000574"/>
    </source>
</evidence>
<evidence type="ECO:0000256" key="5">
    <source>
        <dbReference type="SAM" id="MobiDB-lite"/>
    </source>
</evidence>
<organism evidence="7">
    <name type="scientific">Sesamum radiatum</name>
    <name type="common">Black benniseed</name>
    <dbReference type="NCBI Taxonomy" id="300843"/>
    <lineage>
        <taxon>Eukaryota</taxon>
        <taxon>Viridiplantae</taxon>
        <taxon>Streptophyta</taxon>
        <taxon>Embryophyta</taxon>
        <taxon>Tracheophyta</taxon>
        <taxon>Spermatophyta</taxon>
        <taxon>Magnoliopsida</taxon>
        <taxon>eudicotyledons</taxon>
        <taxon>Gunneridae</taxon>
        <taxon>Pentapetalae</taxon>
        <taxon>asterids</taxon>
        <taxon>lamiids</taxon>
        <taxon>Lamiales</taxon>
        <taxon>Pedaliaceae</taxon>
        <taxon>Sesamum</taxon>
    </lineage>
</organism>
<dbReference type="InterPro" id="IPR015972">
    <property type="entry name" value="Ribosomal_eL19_dom1"/>
</dbReference>
<keyword evidence="2 4" id="KW-0689">Ribosomal protein</keyword>
<dbReference type="InterPro" id="IPR057260">
    <property type="entry name" value="Ribosomal_L19e_C"/>
</dbReference>
<dbReference type="SUPFAM" id="SSF48140">
    <property type="entry name" value="Ribosomal protein L19 (L19e)"/>
    <property type="match status" value="1"/>
</dbReference>
<comment type="similarity">
    <text evidence="1 4">Belongs to the eukaryotic ribosomal protein eL19 family.</text>
</comment>
<dbReference type="InterPro" id="IPR035970">
    <property type="entry name" value="60S_ribosomal_eL19_sf"/>
</dbReference>
<feature type="region of interest" description="Disordered" evidence="5">
    <location>
        <begin position="57"/>
        <end position="85"/>
    </location>
</feature>
<gene>
    <name evidence="7" type="ORF">Sradi_2765400</name>
</gene>
<dbReference type="Pfam" id="PF01280">
    <property type="entry name" value="Ribosomal_L19e"/>
    <property type="match status" value="1"/>
</dbReference>
<dbReference type="NCBIfam" id="NF006343">
    <property type="entry name" value="PRK08570.1"/>
    <property type="match status" value="1"/>
</dbReference>
<dbReference type="CDD" id="cd01417">
    <property type="entry name" value="Ribosomal_L19e_E"/>
    <property type="match status" value="1"/>
</dbReference>
<dbReference type="SMART" id="SM00233">
    <property type="entry name" value="PH"/>
    <property type="match status" value="1"/>
</dbReference>
<evidence type="ECO:0000256" key="2">
    <source>
        <dbReference type="ARBA" id="ARBA00022980"/>
    </source>
</evidence>
<feature type="domain" description="PH" evidence="6">
    <location>
        <begin position="460"/>
        <end position="551"/>
    </location>
</feature>
<feature type="compositionally biased region" description="Basic residues" evidence="5">
    <location>
        <begin position="57"/>
        <end position="83"/>
    </location>
</feature>
<protein>
    <recommendedName>
        <fullName evidence="4">Ribosomal protein L19</fullName>
    </recommendedName>
</protein>